<protein>
    <submittedName>
        <fullName evidence="8">Uncharacterized protein</fullName>
    </submittedName>
</protein>
<keyword evidence="9" id="KW-1185">Reference proteome</keyword>
<dbReference type="PANTHER" id="PTHR12265:SF30">
    <property type="entry name" value="TRANSMEMBRANE PROTEIN 53"/>
    <property type="match status" value="1"/>
</dbReference>
<dbReference type="HOGENOM" id="CLU_036503_0_0_1"/>
<feature type="transmembrane region" description="Helical" evidence="7">
    <location>
        <begin position="170"/>
        <end position="189"/>
    </location>
</feature>
<feature type="non-terminal residue" evidence="8">
    <location>
        <position position="279"/>
    </location>
</feature>
<keyword evidence="4 7" id="KW-0472">Membrane</keyword>
<dbReference type="SUPFAM" id="SSF53474">
    <property type="entry name" value="alpha/beta-Hydrolases"/>
    <property type="match status" value="1"/>
</dbReference>
<keyword evidence="5" id="KW-0539">Nucleus</keyword>
<comment type="subcellular location">
    <subcellularLocation>
        <location evidence="6">Nucleus outer membrane</location>
        <topology evidence="6">Single-pass membrane protein</topology>
    </subcellularLocation>
</comment>
<dbReference type="AlphaFoldDB" id="R0IBK5"/>
<evidence type="ECO:0000313" key="8">
    <source>
        <dbReference type="EMBL" id="EOA82621.1"/>
    </source>
</evidence>
<feature type="non-terminal residue" evidence="8">
    <location>
        <position position="1"/>
    </location>
</feature>
<dbReference type="PANTHER" id="PTHR12265">
    <property type="entry name" value="TRANSMEMBRANE PROTEIN 53"/>
    <property type="match status" value="1"/>
</dbReference>
<proteinExistence type="inferred from homology"/>
<evidence type="ECO:0000256" key="6">
    <source>
        <dbReference type="ARBA" id="ARBA00034303"/>
    </source>
</evidence>
<accession>R0IBK5</accession>
<comment type="similarity">
    <text evidence="1">Belongs to the TMEM53 family.</text>
</comment>
<sequence length="279" mass="31350">NLIPGCRAIAPAIWEHICPSTSNPSEDSSAPCLIMLMAWTGAHGQHISKYISKYATIFPTSRILVITTSAKDIIWRSPAGKRERLLPAINYILNLYGMPQSRKGGILLHLFSEGGANKGCELAIAYRAVTGSQLPISAICMDSTPGHPRFLRLCSALARSFPPTPILRKFAKLIAIVVLGLVWAVYHVFKGYENNLVSRSRRELLDPDLFSLTVPRCYLYSKRDTLVAWQDIYEHASELIKRNGCLIEAIFEHSEHVSHAKVEPDRYWNTVRKVWAHSR</sequence>
<reference evidence="8 9" key="1">
    <citation type="journal article" date="2012" name="PLoS Pathog.">
        <title>Diverse lifestyles and strategies of plant pathogenesis encoded in the genomes of eighteen Dothideomycetes fungi.</title>
        <authorList>
            <person name="Ohm R.A."/>
            <person name="Feau N."/>
            <person name="Henrissat B."/>
            <person name="Schoch C.L."/>
            <person name="Horwitz B.A."/>
            <person name="Barry K.W."/>
            <person name="Condon B.J."/>
            <person name="Copeland A.C."/>
            <person name="Dhillon B."/>
            <person name="Glaser F."/>
            <person name="Hesse C.N."/>
            <person name="Kosti I."/>
            <person name="LaButti K."/>
            <person name="Lindquist E.A."/>
            <person name="Lucas S."/>
            <person name="Salamov A.A."/>
            <person name="Bradshaw R.E."/>
            <person name="Ciuffetti L."/>
            <person name="Hamelin R.C."/>
            <person name="Kema G.H.J."/>
            <person name="Lawrence C."/>
            <person name="Scott J.A."/>
            <person name="Spatafora J.W."/>
            <person name="Turgeon B.G."/>
            <person name="de Wit P.J.G.M."/>
            <person name="Zhong S."/>
            <person name="Goodwin S.B."/>
            <person name="Grigoriev I.V."/>
        </authorList>
    </citation>
    <scope>NUCLEOTIDE SEQUENCE [LARGE SCALE GENOMIC DNA]</scope>
    <source>
        <strain evidence="9">28A</strain>
    </source>
</reference>
<name>R0IBK5_EXST2</name>
<dbReference type="OrthoDB" id="77878at2759"/>
<evidence type="ECO:0000256" key="1">
    <source>
        <dbReference type="ARBA" id="ARBA00007387"/>
    </source>
</evidence>
<dbReference type="eggNOG" id="KOG2521">
    <property type="taxonomic scope" value="Eukaryota"/>
</dbReference>
<evidence type="ECO:0000256" key="7">
    <source>
        <dbReference type="SAM" id="Phobius"/>
    </source>
</evidence>
<gene>
    <name evidence="8" type="ORF">SETTUDRAFT_58095</name>
</gene>
<evidence type="ECO:0000256" key="5">
    <source>
        <dbReference type="ARBA" id="ARBA00023242"/>
    </source>
</evidence>
<reference evidence="8 9" key="2">
    <citation type="journal article" date="2013" name="PLoS Genet.">
        <title>Comparative genome structure, secondary metabolite, and effector coding capacity across Cochliobolus pathogens.</title>
        <authorList>
            <person name="Condon B.J."/>
            <person name="Leng Y."/>
            <person name="Wu D."/>
            <person name="Bushley K.E."/>
            <person name="Ohm R.A."/>
            <person name="Otillar R."/>
            <person name="Martin J."/>
            <person name="Schackwitz W."/>
            <person name="Grimwood J."/>
            <person name="MohdZainudin N."/>
            <person name="Xue C."/>
            <person name="Wang R."/>
            <person name="Manning V.A."/>
            <person name="Dhillon B."/>
            <person name="Tu Z.J."/>
            <person name="Steffenson B.J."/>
            <person name="Salamov A."/>
            <person name="Sun H."/>
            <person name="Lowry S."/>
            <person name="LaButti K."/>
            <person name="Han J."/>
            <person name="Copeland A."/>
            <person name="Lindquist E."/>
            <person name="Barry K."/>
            <person name="Schmutz J."/>
            <person name="Baker S.E."/>
            <person name="Ciuffetti L.M."/>
            <person name="Grigoriev I.V."/>
            <person name="Zhong S."/>
            <person name="Turgeon B.G."/>
        </authorList>
    </citation>
    <scope>NUCLEOTIDE SEQUENCE [LARGE SCALE GENOMIC DNA]</scope>
    <source>
        <strain evidence="9">28A</strain>
    </source>
</reference>
<dbReference type="InterPro" id="IPR029058">
    <property type="entry name" value="AB_hydrolase_fold"/>
</dbReference>
<dbReference type="GO" id="GO:0005640">
    <property type="term" value="C:nuclear outer membrane"/>
    <property type="evidence" value="ECO:0007669"/>
    <property type="project" value="UniProtKB-SubCell"/>
</dbReference>
<dbReference type="Pfam" id="PF05705">
    <property type="entry name" value="DUF829"/>
    <property type="match status" value="1"/>
</dbReference>
<evidence type="ECO:0000313" key="9">
    <source>
        <dbReference type="Proteomes" id="UP000016935"/>
    </source>
</evidence>
<dbReference type="EMBL" id="KB908844">
    <property type="protein sequence ID" value="EOA82621.1"/>
    <property type="molecule type" value="Genomic_DNA"/>
</dbReference>
<evidence type="ECO:0000256" key="2">
    <source>
        <dbReference type="ARBA" id="ARBA00022692"/>
    </source>
</evidence>
<organism evidence="8 9">
    <name type="scientific">Exserohilum turcicum (strain 28A)</name>
    <name type="common">Northern leaf blight fungus</name>
    <name type="synonym">Setosphaeria turcica</name>
    <dbReference type="NCBI Taxonomy" id="671987"/>
    <lineage>
        <taxon>Eukaryota</taxon>
        <taxon>Fungi</taxon>
        <taxon>Dikarya</taxon>
        <taxon>Ascomycota</taxon>
        <taxon>Pezizomycotina</taxon>
        <taxon>Dothideomycetes</taxon>
        <taxon>Pleosporomycetidae</taxon>
        <taxon>Pleosporales</taxon>
        <taxon>Pleosporineae</taxon>
        <taxon>Pleosporaceae</taxon>
        <taxon>Exserohilum</taxon>
    </lineage>
</organism>
<dbReference type="RefSeq" id="XP_008029522.1">
    <property type="nucleotide sequence ID" value="XM_008031331.1"/>
</dbReference>
<dbReference type="Proteomes" id="UP000016935">
    <property type="component" value="Unassembled WGS sequence"/>
</dbReference>
<evidence type="ECO:0000256" key="3">
    <source>
        <dbReference type="ARBA" id="ARBA00022989"/>
    </source>
</evidence>
<evidence type="ECO:0000256" key="4">
    <source>
        <dbReference type="ARBA" id="ARBA00023136"/>
    </source>
</evidence>
<dbReference type="InterPro" id="IPR008547">
    <property type="entry name" value="DUF829_TMEM53"/>
</dbReference>
<dbReference type="GeneID" id="19405235"/>
<keyword evidence="2 7" id="KW-0812">Transmembrane</keyword>
<keyword evidence="3 7" id="KW-1133">Transmembrane helix</keyword>